<gene>
    <name evidence="4" type="ORF">FOY91_02525</name>
</gene>
<protein>
    <submittedName>
        <fullName evidence="4">Conjugal transfer protein TraK</fullName>
    </submittedName>
</protein>
<dbReference type="InterPro" id="IPR010563">
    <property type="entry name" value="TraK_N"/>
</dbReference>
<name>A0A558RBZ6_9SPHN</name>
<keyword evidence="1" id="KW-0472">Membrane</keyword>
<accession>A0A558RBZ6</accession>
<organism evidence="4 5">
    <name type="scientific">Alterirhizorhabdus solaris</name>
    <dbReference type="NCBI Taxonomy" id="2529389"/>
    <lineage>
        <taxon>Bacteria</taxon>
        <taxon>Pseudomonadati</taxon>
        <taxon>Pseudomonadota</taxon>
        <taxon>Alphaproteobacteria</taxon>
        <taxon>Sphingomonadales</taxon>
        <taxon>Rhizorhabdaceae</taxon>
        <taxon>Alterirhizorhabdus</taxon>
    </lineage>
</organism>
<dbReference type="InterPro" id="IPR055397">
    <property type="entry name" value="TraK_C"/>
</dbReference>
<dbReference type="EMBL" id="VNIM01000005">
    <property type="protein sequence ID" value="TVV76939.1"/>
    <property type="molecule type" value="Genomic_DNA"/>
</dbReference>
<dbReference type="Pfam" id="PF23536">
    <property type="entry name" value="TraK_C"/>
    <property type="match status" value="1"/>
</dbReference>
<evidence type="ECO:0000259" key="2">
    <source>
        <dbReference type="Pfam" id="PF06586"/>
    </source>
</evidence>
<keyword evidence="1" id="KW-1133">Transmembrane helix</keyword>
<feature type="domain" description="TraK N-terminal" evidence="2">
    <location>
        <begin position="53"/>
        <end position="153"/>
    </location>
</feature>
<comment type="caution">
    <text evidence="4">The sequence shown here is derived from an EMBL/GenBank/DDBJ whole genome shotgun (WGS) entry which is preliminary data.</text>
</comment>
<dbReference type="Pfam" id="PF06586">
    <property type="entry name" value="TraK_N"/>
    <property type="match status" value="1"/>
</dbReference>
<dbReference type="RefSeq" id="WP_145147897.1">
    <property type="nucleotide sequence ID" value="NZ_VNIM01000005.1"/>
</dbReference>
<dbReference type="AlphaFoldDB" id="A0A558RBZ6"/>
<evidence type="ECO:0000313" key="5">
    <source>
        <dbReference type="Proteomes" id="UP000318681"/>
    </source>
</evidence>
<evidence type="ECO:0000313" key="4">
    <source>
        <dbReference type="EMBL" id="TVV76939.1"/>
    </source>
</evidence>
<evidence type="ECO:0000256" key="1">
    <source>
        <dbReference type="SAM" id="Phobius"/>
    </source>
</evidence>
<dbReference type="OrthoDB" id="7497953at2"/>
<evidence type="ECO:0000259" key="3">
    <source>
        <dbReference type="Pfam" id="PF23536"/>
    </source>
</evidence>
<keyword evidence="5" id="KW-1185">Reference proteome</keyword>
<keyword evidence="1" id="KW-0812">Transmembrane</keyword>
<feature type="domain" description="TraK C-terminal" evidence="3">
    <location>
        <begin position="163"/>
        <end position="265"/>
    </location>
</feature>
<feature type="transmembrane region" description="Helical" evidence="1">
    <location>
        <begin position="27"/>
        <end position="47"/>
    </location>
</feature>
<reference evidence="4 5" key="1">
    <citation type="submission" date="2019-07" db="EMBL/GenBank/DDBJ databases">
        <title>Sphingomonas solaris sp. nov., isolated from a solar panel from Boston, Massachusetts.</title>
        <authorList>
            <person name="Tanner K."/>
            <person name="Pascual J."/>
            <person name="Mancuso C."/>
            <person name="Pereto J."/>
            <person name="Khalil A."/>
            <person name="Vilanova C."/>
        </authorList>
    </citation>
    <scope>NUCLEOTIDE SEQUENCE [LARGE SCALE GENOMIC DNA]</scope>
    <source>
        <strain evidence="4 5">R4DWN</strain>
    </source>
</reference>
<dbReference type="Proteomes" id="UP000318681">
    <property type="component" value="Unassembled WGS sequence"/>
</dbReference>
<proteinExistence type="predicted"/>
<sequence length="269" mass="27983">MSTMVAIGTATAGTALASRISCLASRAVGGALIGIAVFAIATPAVAAPDQTLMAADGAQVSCSASARDLTRISLVQDEFASVSKINTGNPSDDFSVVNEPVRGDIYLSVPDGFARSALSFFATSKRGYVYKFQCRVSGDEAVQVFVTNPAIAKEAAEQGAAQVAQASSEEGAVALVQAMYANKTVEGYEMRQRSLKPVYVGDLKVQMIAEYRGDTMTGRVLRIENKGTQPTTLTEATVAPPTALAVSIAEAKLAPGKVTTAYLVSRNGN</sequence>